<dbReference type="KEGG" id="rci:RCIX447"/>
<comment type="subcellular location">
    <subcellularLocation>
        <location evidence="1">Endomembrane system</location>
    </subcellularLocation>
    <subcellularLocation>
        <location evidence="2">Periplasm</location>
    </subcellularLocation>
</comment>
<dbReference type="GO" id="GO:0042626">
    <property type="term" value="F:ATPase-coupled transmembrane transporter activity"/>
    <property type="evidence" value="ECO:0007669"/>
    <property type="project" value="InterPro"/>
</dbReference>
<evidence type="ECO:0000256" key="8">
    <source>
        <dbReference type="ARBA" id="ARBA00023136"/>
    </source>
</evidence>
<dbReference type="PANTHER" id="PTHR30024">
    <property type="entry name" value="ALIPHATIC SULFONATES-BINDING PROTEIN-RELATED"/>
    <property type="match status" value="1"/>
</dbReference>
<proteinExistence type="inferred from homology"/>
<evidence type="ECO:0000256" key="1">
    <source>
        <dbReference type="ARBA" id="ARBA00004308"/>
    </source>
</evidence>
<evidence type="ECO:0000313" key="10">
    <source>
        <dbReference type="Proteomes" id="UP000000663"/>
    </source>
</evidence>
<keyword evidence="7" id="KW-0732">Signal</keyword>
<reference evidence="9 10" key="1">
    <citation type="journal article" date="2006" name="Science">
        <title>Genome of rice cluster I archaea -- the key methane producers in the rice rhizosphere.</title>
        <authorList>
            <person name="Erkel C."/>
            <person name="Kube M."/>
            <person name="Reinhardt R."/>
            <person name="Liesack W."/>
        </authorList>
    </citation>
    <scope>NUCLEOTIDE SEQUENCE [LARGE SCALE GENOMIC DNA]</scope>
    <source>
        <strain evidence="10">DSM 22066 / NBRC 105507 / MRE50</strain>
    </source>
</reference>
<dbReference type="EMBL" id="AM114193">
    <property type="protein sequence ID" value="CAJ35879.1"/>
    <property type="molecule type" value="Genomic_DNA"/>
</dbReference>
<dbReference type="CDD" id="cd13553">
    <property type="entry name" value="PBP2_NrtA_CpmA_like"/>
    <property type="match status" value="1"/>
</dbReference>
<dbReference type="OrthoDB" id="10037at2157"/>
<keyword evidence="4" id="KW-0813">Transport</keyword>
<dbReference type="STRING" id="351160.RCIX447"/>
<dbReference type="NCBIfam" id="TIGR01728">
    <property type="entry name" value="SsuA_fam"/>
    <property type="match status" value="1"/>
</dbReference>
<keyword evidence="8" id="KW-0472">Membrane</keyword>
<dbReference type="Pfam" id="PF13379">
    <property type="entry name" value="NMT1_2"/>
    <property type="match status" value="1"/>
</dbReference>
<dbReference type="SUPFAM" id="SSF53850">
    <property type="entry name" value="Periplasmic binding protein-like II"/>
    <property type="match status" value="1"/>
</dbReference>
<comment type="similarity">
    <text evidence="3">Belongs to the bacterial solute-binding protein SsuA/TauA family.</text>
</comment>
<protein>
    <submittedName>
        <fullName evidence="9">ABC-type sulfonate import system,periplasmic component</fullName>
    </submittedName>
</protein>
<dbReference type="GO" id="GO:0042597">
    <property type="term" value="C:periplasmic space"/>
    <property type="evidence" value="ECO:0007669"/>
    <property type="project" value="UniProtKB-SubCell"/>
</dbReference>
<evidence type="ECO:0000256" key="3">
    <source>
        <dbReference type="ARBA" id="ARBA00010742"/>
    </source>
</evidence>
<name>Q0W6W4_METAR</name>
<sequence>MALDELFDKVQEEKTSRRNVLKMGIGAGIAVIGGASLAGCTTPTPTGTPGVKDLVKIGWMPTDHHAPAFIASTKKFFENRNINVEFVKFTAGPQIMQQVVAGNIDIGMAGVPPVLAALDKDSTVKIVGAVHNNGSALFFRKGLGIKSVADLKGMEIAVPSVGSIQDIMLREQLQKAGLDYTKDVSIKAPMPGGDMIKSLETEGGISAAIMWEPFATMAVQQGAAEVLLWSEDMMPGHPCDTITTTTGFIENYPESLKAFLQAHQDGVDFIKSNFDEAAEIVGGSEWLNSGKEVELEALKHMTFMTKPDETFLAGTETFARKMKDLGILKNDHTRADIFDLNAVNSLGGGTRA</sequence>
<organism evidence="9 10">
    <name type="scientific">Methanocella arvoryzae (strain DSM 22066 / NBRC 105507 / MRE50)</name>
    <dbReference type="NCBI Taxonomy" id="351160"/>
    <lineage>
        <taxon>Archaea</taxon>
        <taxon>Methanobacteriati</taxon>
        <taxon>Methanobacteriota</taxon>
        <taxon>Stenosarchaea group</taxon>
        <taxon>Methanomicrobia</taxon>
        <taxon>Methanocellales</taxon>
        <taxon>Methanocellaceae</taxon>
        <taxon>Methanocella</taxon>
    </lineage>
</organism>
<dbReference type="GO" id="GO:0016020">
    <property type="term" value="C:membrane"/>
    <property type="evidence" value="ECO:0007669"/>
    <property type="project" value="InterPro"/>
</dbReference>
<evidence type="ECO:0000256" key="5">
    <source>
        <dbReference type="ARBA" id="ARBA00022475"/>
    </source>
</evidence>
<keyword evidence="6" id="KW-0997">Cell inner membrane</keyword>
<dbReference type="InterPro" id="IPR044527">
    <property type="entry name" value="NrtA/CpmA_ABC-bd_dom"/>
</dbReference>
<keyword evidence="10" id="KW-1185">Reference proteome</keyword>
<dbReference type="Gene3D" id="3.40.190.10">
    <property type="entry name" value="Periplasmic binding protein-like II"/>
    <property type="match status" value="2"/>
</dbReference>
<dbReference type="RefSeq" id="WP_012036623.1">
    <property type="nucleotide sequence ID" value="NC_009464.1"/>
</dbReference>
<dbReference type="GeneID" id="5142779"/>
<gene>
    <name evidence="9" type="primary">ssuA</name>
    <name evidence="9" type="ORF">RCIX447</name>
</gene>
<dbReference type="GO" id="GO:0012505">
    <property type="term" value="C:endomembrane system"/>
    <property type="evidence" value="ECO:0007669"/>
    <property type="project" value="UniProtKB-SubCell"/>
</dbReference>
<dbReference type="eggNOG" id="arCOG01803">
    <property type="taxonomic scope" value="Archaea"/>
</dbReference>
<evidence type="ECO:0000256" key="6">
    <source>
        <dbReference type="ARBA" id="ARBA00022519"/>
    </source>
</evidence>
<keyword evidence="5" id="KW-1003">Cell membrane</keyword>
<evidence type="ECO:0000313" key="9">
    <source>
        <dbReference type="EMBL" id="CAJ35879.1"/>
    </source>
</evidence>
<evidence type="ECO:0000256" key="4">
    <source>
        <dbReference type="ARBA" id="ARBA00022448"/>
    </source>
</evidence>
<dbReference type="Proteomes" id="UP000000663">
    <property type="component" value="Chromosome"/>
</dbReference>
<dbReference type="PANTHER" id="PTHR30024:SF47">
    <property type="entry name" value="TAURINE-BINDING PERIPLASMIC PROTEIN"/>
    <property type="match status" value="1"/>
</dbReference>
<dbReference type="AlphaFoldDB" id="Q0W6W4"/>
<evidence type="ECO:0000256" key="7">
    <source>
        <dbReference type="ARBA" id="ARBA00022729"/>
    </source>
</evidence>
<dbReference type="InterPro" id="IPR010067">
    <property type="entry name" value="ABC_SsuA_sub-bd"/>
</dbReference>
<accession>Q0W6W4</accession>
<evidence type="ECO:0000256" key="2">
    <source>
        <dbReference type="ARBA" id="ARBA00004418"/>
    </source>
</evidence>